<reference evidence="1" key="1">
    <citation type="journal article" date="2004" name="Nature">
        <title>Genome duplication in the teleost fish Tetraodon nigroviridis reveals the early vertebrate proto-karyotype.</title>
        <authorList>
            <person name="Jaillon O."/>
            <person name="Aury J.-M."/>
            <person name="Brunet F."/>
            <person name="Petit J.-L."/>
            <person name="Stange-Thomann N."/>
            <person name="Mauceli E."/>
            <person name="Bouneau L."/>
            <person name="Fischer C."/>
            <person name="Ozouf-Costaz C."/>
            <person name="Bernot A."/>
            <person name="Nicaud S."/>
            <person name="Jaffe D."/>
            <person name="Fisher S."/>
            <person name="Lutfalla G."/>
            <person name="Dossat C."/>
            <person name="Segurens B."/>
            <person name="Dasilva C."/>
            <person name="Salanoubat M."/>
            <person name="Levy M."/>
            <person name="Boudet N."/>
            <person name="Castellano S."/>
            <person name="Anthouard V."/>
            <person name="Jubin C."/>
            <person name="Castelli V."/>
            <person name="Katinka M."/>
            <person name="Vacherie B."/>
            <person name="Biemont C."/>
            <person name="Skalli Z."/>
            <person name="Cattolico L."/>
            <person name="Poulain J."/>
            <person name="De Berardinis V."/>
            <person name="Cruaud C."/>
            <person name="Duprat S."/>
            <person name="Brottier P."/>
            <person name="Coutanceau J.-P."/>
            <person name="Gouzy J."/>
            <person name="Parra G."/>
            <person name="Lardier G."/>
            <person name="Chapple C."/>
            <person name="McKernan K.J."/>
            <person name="McEwan P."/>
            <person name="Bosak S."/>
            <person name="Kellis M."/>
            <person name="Volff J.-N."/>
            <person name="Guigo R."/>
            <person name="Zody M.C."/>
            <person name="Mesirov J."/>
            <person name="Lindblad-Toh K."/>
            <person name="Birren B."/>
            <person name="Nusbaum C."/>
            <person name="Kahn D."/>
            <person name="Robinson-Rechavi M."/>
            <person name="Laudet V."/>
            <person name="Schachter V."/>
            <person name="Quetier F."/>
            <person name="Saurin W."/>
            <person name="Scarpelli C."/>
            <person name="Wincker P."/>
            <person name="Lander E.S."/>
            <person name="Weissenbach J."/>
            <person name="Roest Crollius H."/>
        </authorList>
    </citation>
    <scope>NUCLEOTIDE SEQUENCE [LARGE SCALE GENOMIC DNA]</scope>
</reference>
<gene>
    <name evidence="1" type="ORF">GSTENG00023200001</name>
</gene>
<evidence type="ECO:0000313" key="1">
    <source>
        <dbReference type="EMBL" id="CAG03697.1"/>
    </source>
</evidence>
<reference evidence="1" key="2">
    <citation type="submission" date="2004-02" db="EMBL/GenBank/DDBJ databases">
        <authorList>
            <consortium name="Genoscope"/>
            <consortium name="Whitehead Institute Centre for Genome Research"/>
        </authorList>
    </citation>
    <scope>NUCLEOTIDE SEQUENCE</scope>
</reference>
<sequence length="61" mass="6774">MALYQTGASPGGPPGLLLGRLLGAAAAAVTVERKHTQQWRLRLMRPHRAIRDQGEGGRWRW</sequence>
<proteinExistence type="predicted"/>
<name>Q4S6N5_TETNG</name>
<organism evidence="1">
    <name type="scientific">Tetraodon nigroviridis</name>
    <name type="common">Spotted green pufferfish</name>
    <name type="synonym">Chelonodon nigroviridis</name>
    <dbReference type="NCBI Taxonomy" id="99883"/>
    <lineage>
        <taxon>Eukaryota</taxon>
        <taxon>Metazoa</taxon>
        <taxon>Chordata</taxon>
        <taxon>Craniata</taxon>
        <taxon>Vertebrata</taxon>
        <taxon>Euteleostomi</taxon>
        <taxon>Actinopterygii</taxon>
        <taxon>Neopterygii</taxon>
        <taxon>Teleostei</taxon>
        <taxon>Neoteleostei</taxon>
        <taxon>Acanthomorphata</taxon>
        <taxon>Eupercaria</taxon>
        <taxon>Tetraodontiformes</taxon>
        <taxon>Tetradontoidea</taxon>
        <taxon>Tetraodontidae</taxon>
        <taxon>Tetraodon</taxon>
    </lineage>
</organism>
<accession>Q4S6N5</accession>
<dbReference type="KEGG" id="tng:GSTEN00023200G001"/>
<dbReference type="AlphaFoldDB" id="Q4S6N5"/>
<comment type="caution">
    <text evidence="1">The sequence shown here is derived from an EMBL/GenBank/DDBJ whole genome shotgun (WGS) entry which is preliminary data.</text>
</comment>
<protein>
    <submittedName>
        <fullName evidence="1">(spotted green pufferfish) hypothetical protein</fullName>
    </submittedName>
</protein>
<dbReference type="EMBL" id="CAAE01014724">
    <property type="protein sequence ID" value="CAG03697.1"/>
    <property type="molecule type" value="Genomic_DNA"/>
</dbReference>